<dbReference type="GO" id="GO:0016787">
    <property type="term" value="F:hydrolase activity"/>
    <property type="evidence" value="ECO:0007669"/>
    <property type="project" value="UniProtKB-KW"/>
</dbReference>
<protein>
    <submittedName>
        <fullName evidence="3">Glycoside hydrolase family 79 protein</fullName>
    </submittedName>
</protein>
<accession>A0A9P4MBU1</accession>
<dbReference type="Proteomes" id="UP000799439">
    <property type="component" value="Unassembled WGS sequence"/>
</dbReference>
<dbReference type="OrthoDB" id="2831684at2759"/>
<dbReference type="AlphaFoldDB" id="A0A9P4MBU1"/>
<keyword evidence="1" id="KW-0732">Signal</keyword>
<feature type="chain" id="PRO_5040514477" evidence="1">
    <location>
        <begin position="18"/>
        <end position="513"/>
    </location>
</feature>
<name>A0A9P4MBU1_9PEZI</name>
<dbReference type="PANTHER" id="PTHR36183:SF2">
    <property type="entry name" value="BETA-GLUCURONIDASE C-TERMINAL DOMAIN-CONTAINING PROTEIN"/>
    <property type="match status" value="1"/>
</dbReference>
<dbReference type="SUPFAM" id="SSF51445">
    <property type="entry name" value="(Trans)glycosidases"/>
    <property type="match status" value="1"/>
</dbReference>
<comment type="caution">
    <text evidence="3">The sequence shown here is derived from an EMBL/GenBank/DDBJ whole genome shotgun (WGS) entry which is preliminary data.</text>
</comment>
<dbReference type="PANTHER" id="PTHR36183">
    <property type="entry name" value="BETA-GLUCURONIDASE"/>
    <property type="match status" value="1"/>
</dbReference>
<evidence type="ECO:0000313" key="3">
    <source>
        <dbReference type="EMBL" id="KAF2147960.1"/>
    </source>
</evidence>
<dbReference type="InterPro" id="IPR013780">
    <property type="entry name" value="Glyco_hydro_b"/>
</dbReference>
<evidence type="ECO:0000256" key="1">
    <source>
        <dbReference type="SAM" id="SignalP"/>
    </source>
</evidence>
<dbReference type="InterPro" id="IPR052974">
    <property type="entry name" value="GH79_Enzymes"/>
</dbReference>
<gene>
    <name evidence="3" type="ORF">K461DRAFT_233636</name>
</gene>
<reference evidence="3" key="1">
    <citation type="journal article" date="2020" name="Stud. Mycol.">
        <title>101 Dothideomycetes genomes: a test case for predicting lifestyles and emergence of pathogens.</title>
        <authorList>
            <person name="Haridas S."/>
            <person name="Albert R."/>
            <person name="Binder M."/>
            <person name="Bloem J."/>
            <person name="Labutti K."/>
            <person name="Salamov A."/>
            <person name="Andreopoulos B."/>
            <person name="Baker S."/>
            <person name="Barry K."/>
            <person name="Bills G."/>
            <person name="Bluhm B."/>
            <person name="Cannon C."/>
            <person name="Castanera R."/>
            <person name="Culley D."/>
            <person name="Daum C."/>
            <person name="Ezra D."/>
            <person name="Gonzalez J."/>
            <person name="Henrissat B."/>
            <person name="Kuo A."/>
            <person name="Liang C."/>
            <person name="Lipzen A."/>
            <person name="Lutzoni F."/>
            <person name="Magnuson J."/>
            <person name="Mondo S."/>
            <person name="Nolan M."/>
            <person name="Ohm R."/>
            <person name="Pangilinan J."/>
            <person name="Park H.-J."/>
            <person name="Ramirez L."/>
            <person name="Alfaro M."/>
            <person name="Sun H."/>
            <person name="Tritt A."/>
            <person name="Yoshinaga Y."/>
            <person name="Zwiers L.-H."/>
            <person name="Turgeon B."/>
            <person name="Goodwin S."/>
            <person name="Spatafora J."/>
            <person name="Crous P."/>
            <person name="Grigoriev I."/>
        </authorList>
    </citation>
    <scope>NUCLEOTIDE SEQUENCE</scope>
    <source>
        <strain evidence="3">CBS 260.36</strain>
    </source>
</reference>
<organism evidence="3 4">
    <name type="scientific">Myriangium duriaei CBS 260.36</name>
    <dbReference type="NCBI Taxonomy" id="1168546"/>
    <lineage>
        <taxon>Eukaryota</taxon>
        <taxon>Fungi</taxon>
        <taxon>Dikarya</taxon>
        <taxon>Ascomycota</taxon>
        <taxon>Pezizomycotina</taxon>
        <taxon>Dothideomycetes</taxon>
        <taxon>Dothideomycetidae</taxon>
        <taxon>Myriangiales</taxon>
        <taxon>Myriangiaceae</taxon>
        <taxon>Myriangium</taxon>
    </lineage>
</organism>
<dbReference type="EMBL" id="ML996094">
    <property type="protein sequence ID" value="KAF2147960.1"/>
    <property type="molecule type" value="Genomic_DNA"/>
</dbReference>
<keyword evidence="3" id="KW-0378">Hydrolase</keyword>
<dbReference type="Pfam" id="PF16862">
    <property type="entry name" value="Glyco_hydro_79C"/>
    <property type="match status" value="1"/>
</dbReference>
<sequence length="513" mass="55398">MILFLIVATASVVAVEGADSSRPILVPTRSETPTGLLGSFVSISYELRHFPAYAVGSRSEPNGYSINLLKNIAERQIHMPVARVGGNSQDEAIYDDTLTVPLAPSCTADSLAGLCLGKTFFDSYGTFPNTKYSHGFNLAWNNASGYRTLEQTVALACHAINASIFDAWEYGNEPNLYRTQVRPKSWTTQDYILEWFNGTVRLASFLQQLCPNSVSESGLIAPSLSNPWSEIHPADVAASYKQDSGSRVTRFSMHAYMGGATSPTITLANTLLNHSAIVNALRPHVSIAQKIHAIPGMSETPYIIGECNSLWGGGRRGVCDVFGSALWVLDFTLHAASTGQISRLHFHQGPGAPYTAWNPSGHNAATFPSYYGKVAAAQFIGDSTKRSVSAVKLPEGSESESAYASYDTDTQGLATLAIINMNEYNSTAAALRPTKTYTLNIIPQSCWTSERLTAPGSDSLNGITFGGLSFEYLTLGRPHRQMPSDPKTCADDQGNLTLRLQDSEAIILSRQAA</sequence>
<evidence type="ECO:0000259" key="2">
    <source>
        <dbReference type="Pfam" id="PF16862"/>
    </source>
</evidence>
<evidence type="ECO:0000313" key="4">
    <source>
        <dbReference type="Proteomes" id="UP000799439"/>
    </source>
</evidence>
<dbReference type="Gene3D" id="3.20.20.80">
    <property type="entry name" value="Glycosidases"/>
    <property type="match status" value="1"/>
</dbReference>
<proteinExistence type="predicted"/>
<dbReference type="InterPro" id="IPR031728">
    <property type="entry name" value="GlcAase_C"/>
</dbReference>
<dbReference type="Gene3D" id="2.60.40.1180">
    <property type="entry name" value="Golgi alpha-mannosidase II"/>
    <property type="match status" value="1"/>
</dbReference>
<feature type="domain" description="Beta-glucuronidase C-terminal" evidence="2">
    <location>
        <begin position="402"/>
        <end position="507"/>
    </location>
</feature>
<keyword evidence="4" id="KW-1185">Reference proteome</keyword>
<feature type="signal peptide" evidence="1">
    <location>
        <begin position="1"/>
        <end position="17"/>
    </location>
</feature>
<dbReference type="InterPro" id="IPR017853">
    <property type="entry name" value="GH"/>
</dbReference>